<dbReference type="GO" id="GO:0043093">
    <property type="term" value="P:FtsZ-dependent cytokinesis"/>
    <property type="evidence" value="ECO:0007669"/>
    <property type="project" value="TreeGrafter"/>
</dbReference>
<dbReference type="SUPFAM" id="SSF102829">
    <property type="entry name" value="Cell division protein ZapA-like"/>
    <property type="match status" value="1"/>
</dbReference>
<reference evidence="11 12" key="1">
    <citation type="submission" date="2018-08" db="EMBL/GenBank/DDBJ databases">
        <title>The metabolism and importance of syntrophic acetate oxidation coupled to methane or sulfide production in haloalkaline environments.</title>
        <authorList>
            <person name="Timmers P.H.A."/>
            <person name="Vavourakis C.D."/>
            <person name="Sorokin D.Y."/>
            <person name="Sinninghe Damste J.S."/>
            <person name="Muyzer G."/>
            <person name="Stams A.J.M."/>
            <person name="Plugge C.M."/>
        </authorList>
    </citation>
    <scope>NUCLEOTIDE SEQUENCE [LARGE SCALE GENOMIC DNA]</scope>
    <source>
        <strain evidence="11">MSAO_Bac1</strain>
    </source>
</reference>
<dbReference type="EMBL" id="QZAA01000076">
    <property type="protein sequence ID" value="RQD77251.1"/>
    <property type="molecule type" value="Genomic_DNA"/>
</dbReference>
<dbReference type="GO" id="GO:0000921">
    <property type="term" value="P:septin ring assembly"/>
    <property type="evidence" value="ECO:0007669"/>
    <property type="project" value="TreeGrafter"/>
</dbReference>
<keyword evidence="4 11" id="KW-0132">Cell division</keyword>
<evidence type="ECO:0000256" key="7">
    <source>
        <dbReference type="ARBA" id="ARBA00024910"/>
    </source>
</evidence>
<evidence type="ECO:0000256" key="10">
    <source>
        <dbReference type="SAM" id="Coils"/>
    </source>
</evidence>
<evidence type="ECO:0000313" key="11">
    <source>
        <dbReference type="EMBL" id="RQD77251.1"/>
    </source>
</evidence>
<dbReference type="InterPro" id="IPR007838">
    <property type="entry name" value="Cell_div_ZapA-like"/>
</dbReference>
<dbReference type="GO" id="GO:0000917">
    <property type="term" value="P:division septum assembly"/>
    <property type="evidence" value="ECO:0007669"/>
    <property type="project" value="UniProtKB-KW"/>
</dbReference>
<dbReference type="InterPro" id="IPR036192">
    <property type="entry name" value="Cell_div_ZapA-like_sf"/>
</dbReference>
<name>A0A424YGV0_9FIRM</name>
<evidence type="ECO:0000256" key="8">
    <source>
        <dbReference type="ARBA" id="ARBA00026068"/>
    </source>
</evidence>
<dbReference type="AlphaFoldDB" id="A0A424YGV0"/>
<evidence type="ECO:0000256" key="2">
    <source>
        <dbReference type="ARBA" id="ARBA00015195"/>
    </source>
</evidence>
<gene>
    <name evidence="11" type="ORF">D5R97_02850</name>
</gene>
<comment type="subunit">
    <text evidence="8">Homodimer. Interacts with FtsZ.</text>
</comment>
<dbReference type="GO" id="GO:0005829">
    <property type="term" value="C:cytosol"/>
    <property type="evidence" value="ECO:0007669"/>
    <property type="project" value="TreeGrafter"/>
</dbReference>
<keyword evidence="6" id="KW-0131">Cell cycle</keyword>
<dbReference type="InterPro" id="IPR053712">
    <property type="entry name" value="Bac_CellDiv_Activator"/>
</dbReference>
<keyword evidence="10" id="KW-0175">Coiled coil</keyword>
<organism evidence="11 12">
    <name type="scientific">Candidatus Syntrophonatronum acetioxidans</name>
    <dbReference type="NCBI Taxonomy" id="1795816"/>
    <lineage>
        <taxon>Bacteria</taxon>
        <taxon>Bacillati</taxon>
        <taxon>Bacillota</taxon>
        <taxon>Clostridia</taxon>
        <taxon>Eubacteriales</taxon>
        <taxon>Syntrophomonadaceae</taxon>
        <taxon>Candidatus Syntrophonatronum</taxon>
    </lineage>
</organism>
<evidence type="ECO:0000256" key="3">
    <source>
        <dbReference type="ARBA" id="ARBA00022490"/>
    </source>
</evidence>
<evidence type="ECO:0000256" key="5">
    <source>
        <dbReference type="ARBA" id="ARBA00023210"/>
    </source>
</evidence>
<sequence length="93" mass="10706">MADNKNKVSVEIFGDEYTLKSDLPANYMKKLSDYVDSKMQALAQKSSRMGVHKIAILTAINLTDEIFNLRRELKRVNAKLEEEEKKRKGESDQ</sequence>
<dbReference type="Pfam" id="PF05164">
    <property type="entry name" value="ZapA"/>
    <property type="match status" value="1"/>
</dbReference>
<proteinExistence type="predicted"/>
<comment type="caution">
    <text evidence="11">The sequence shown here is derived from an EMBL/GenBank/DDBJ whole genome shotgun (WGS) entry which is preliminary data.</text>
</comment>
<evidence type="ECO:0000256" key="6">
    <source>
        <dbReference type="ARBA" id="ARBA00023306"/>
    </source>
</evidence>
<dbReference type="GO" id="GO:0030428">
    <property type="term" value="C:cell septum"/>
    <property type="evidence" value="ECO:0007669"/>
    <property type="project" value="TreeGrafter"/>
</dbReference>
<feature type="coiled-coil region" evidence="10">
    <location>
        <begin position="59"/>
        <end position="93"/>
    </location>
</feature>
<evidence type="ECO:0000256" key="9">
    <source>
        <dbReference type="ARBA" id="ARBA00033158"/>
    </source>
</evidence>
<dbReference type="Gene3D" id="6.10.250.790">
    <property type="match status" value="1"/>
</dbReference>
<accession>A0A424YGV0</accession>
<evidence type="ECO:0000256" key="4">
    <source>
        <dbReference type="ARBA" id="ARBA00022618"/>
    </source>
</evidence>
<dbReference type="PANTHER" id="PTHR34981:SF1">
    <property type="entry name" value="CELL DIVISION PROTEIN ZAPA"/>
    <property type="match status" value="1"/>
</dbReference>
<dbReference type="PANTHER" id="PTHR34981">
    <property type="entry name" value="CELL DIVISION PROTEIN ZAPA"/>
    <property type="match status" value="1"/>
</dbReference>
<evidence type="ECO:0000313" key="12">
    <source>
        <dbReference type="Proteomes" id="UP000285138"/>
    </source>
</evidence>
<keyword evidence="5" id="KW-0717">Septation</keyword>
<comment type="function">
    <text evidence="7">Activator of cell division through the inhibition of FtsZ GTPase activity, therefore promoting FtsZ assembly into bundles of protofilaments necessary for the formation of the division Z ring. It is recruited early at mid-cell but it is not essential for cell division.</text>
</comment>
<keyword evidence="3" id="KW-0963">Cytoplasm</keyword>
<dbReference type="GO" id="GO:0032153">
    <property type="term" value="C:cell division site"/>
    <property type="evidence" value="ECO:0007669"/>
    <property type="project" value="TreeGrafter"/>
</dbReference>
<protein>
    <recommendedName>
        <fullName evidence="2">Cell division protein ZapA</fullName>
    </recommendedName>
    <alternativeName>
        <fullName evidence="9">Z ring-associated protein ZapA</fullName>
    </alternativeName>
</protein>
<dbReference type="Proteomes" id="UP000285138">
    <property type="component" value="Unassembled WGS sequence"/>
</dbReference>
<comment type="subcellular location">
    <subcellularLocation>
        <location evidence="1">Cytoplasm</location>
    </subcellularLocation>
</comment>
<evidence type="ECO:0000256" key="1">
    <source>
        <dbReference type="ARBA" id="ARBA00004496"/>
    </source>
</evidence>